<dbReference type="PANTHER" id="PTHR48407">
    <property type="entry name" value="CRANIOFACIAL DEVELOPMENT PROTEIN 1"/>
    <property type="match status" value="1"/>
</dbReference>
<proteinExistence type="inferred from homology"/>
<protein>
    <recommendedName>
        <fullName evidence="2">SWR1-complex protein 5</fullName>
    </recommendedName>
</protein>
<dbReference type="InterPro" id="IPR027124">
    <property type="entry name" value="Swc5/CFDP1/2"/>
</dbReference>
<reference evidence="5 6" key="1">
    <citation type="submission" date="2023-08" db="EMBL/GenBank/DDBJ databases">
        <title>Black Yeasts Isolated from many extreme environments.</title>
        <authorList>
            <person name="Coleine C."/>
            <person name="Stajich J.E."/>
            <person name="Selbmann L."/>
        </authorList>
    </citation>
    <scope>NUCLEOTIDE SEQUENCE [LARGE SCALE GENOMIC DNA]</scope>
    <source>
        <strain evidence="5 6">CCFEE 5885</strain>
    </source>
</reference>
<gene>
    <name evidence="5" type="primary">SWC5</name>
    <name evidence="5" type="ORF">LTR24_004058</name>
</gene>
<feature type="domain" description="BCNT-C" evidence="4">
    <location>
        <begin position="247"/>
        <end position="324"/>
    </location>
</feature>
<feature type="compositionally biased region" description="Basic and acidic residues" evidence="3">
    <location>
        <begin position="216"/>
        <end position="230"/>
    </location>
</feature>
<evidence type="ECO:0000313" key="5">
    <source>
        <dbReference type="EMBL" id="KAK5093676.1"/>
    </source>
</evidence>
<evidence type="ECO:0000313" key="6">
    <source>
        <dbReference type="Proteomes" id="UP001345013"/>
    </source>
</evidence>
<comment type="similarity">
    <text evidence="1">Belongs to the SWC5 family.</text>
</comment>
<dbReference type="Proteomes" id="UP001345013">
    <property type="component" value="Unassembled WGS sequence"/>
</dbReference>
<feature type="region of interest" description="Disordered" evidence="3">
    <location>
        <begin position="1"/>
        <end position="120"/>
    </location>
</feature>
<feature type="region of interest" description="Disordered" evidence="3">
    <location>
        <begin position="132"/>
        <end position="178"/>
    </location>
</feature>
<dbReference type="Pfam" id="PF07572">
    <property type="entry name" value="BCNT"/>
    <property type="match status" value="1"/>
</dbReference>
<comment type="caution">
    <text evidence="5">The sequence shown here is derived from an EMBL/GenBank/DDBJ whole genome shotgun (WGS) entry which is preliminary data.</text>
</comment>
<dbReference type="InterPro" id="IPR011421">
    <property type="entry name" value="BCNT-C"/>
</dbReference>
<accession>A0ABR0KEY7</accession>
<name>A0ABR0KEY7_9EURO</name>
<feature type="compositionally biased region" description="Basic residues" evidence="3">
    <location>
        <begin position="75"/>
        <end position="86"/>
    </location>
</feature>
<dbReference type="PANTHER" id="PTHR48407:SF1">
    <property type="entry name" value="CRANIOFACIAL DEVELOPMENT PROTEIN 1"/>
    <property type="match status" value="1"/>
</dbReference>
<evidence type="ECO:0000256" key="1">
    <source>
        <dbReference type="ARBA" id="ARBA00010465"/>
    </source>
</evidence>
<sequence>MAVEEIDPETVDDEYDEADDSDFDEQAGEAGSISSGIEDELAASKEVSPAKNATSSRPVIEELDSGDEVTIKERQKSKKKETKHKKDAQISSGDEQNEEWRAKTRSMRAQEQAERQKKTLVSIKSSTIDVNKVWQEMNNPGPLPPVRVEGQPEDGSAKEEPSVPNDGQQKADVNASPAEEMITIKRPYKFAGEVHLEEKVVVKSSAEAQLWVAQQENRKTTSGDPTDSKQRPLRKISRFDPNYSNVQAFRNHLVKAQPAAFNGPKLNVVEKSKMDWAVHVDQEGLRDELEVHAKAKDAYLNRMDFLNKVGQRQDDGARAARQKG</sequence>
<keyword evidence="6" id="KW-1185">Reference proteome</keyword>
<evidence type="ECO:0000256" key="2">
    <source>
        <dbReference type="ARBA" id="ARBA00019138"/>
    </source>
</evidence>
<dbReference type="EMBL" id="JAVRRG010000040">
    <property type="protein sequence ID" value="KAK5093676.1"/>
    <property type="molecule type" value="Genomic_DNA"/>
</dbReference>
<dbReference type="PROSITE" id="PS51279">
    <property type="entry name" value="BCNT_C"/>
    <property type="match status" value="1"/>
</dbReference>
<evidence type="ECO:0000256" key="3">
    <source>
        <dbReference type="SAM" id="MobiDB-lite"/>
    </source>
</evidence>
<feature type="compositionally biased region" description="Acidic residues" evidence="3">
    <location>
        <begin position="1"/>
        <end position="27"/>
    </location>
</feature>
<evidence type="ECO:0000259" key="4">
    <source>
        <dbReference type="PROSITE" id="PS51279"/>
    </source>
</evidence>
<feature type="region of interest" description="Disordered" evidence="3">
    <location>
        <begin position="213"/>
        <end position="238"/>
    </location>
</feature>
<organism evidence="5 6">
    <name type="scientific">Lithohypha guttulata</name>
    <dbReference type="NCBI Taxonomy" id="1690604"/>
    <lineage>
        <taxon>Eukaryota</taxon>
        <taxon>Fungi</taxon>
        <taxon>Dikarya</taxon>
        <taxon>Ascomycota</taxon>
        <taxon>Pezizomycotina</taxon>
        <taxon>Eurotiomycetes</taxon>
        <taxon>Chaetothyriomycetidae</taxon>
        <taxon>Chaetothyriales</taxon>
        <taxon>Trichomeriaceae</taxon>
        <taxon>Lithohypha</taxon>
    </lineage>
</organism>